<dbReference type="EMBL" id="JAFIRN010000012">
    <property type="protein sequence ID" value="KAG5838881.1"/>
    <property type="molecule type" value="Genomic_DNA"/>
</dbReference>
<dbReference type="AlphaFoldDB" id="A0A9D3LYW0"/>
<evidence type="ECO:0000256" key="3">
    <source>
        <dbReference type="ARBA" id="ARBA00022679"/>
    </source>
</evidence>
<dbReference type="PROSITE" id="PS51682">
    <property type="entry name" value="SAM_OMT_I"/>
    <property type="match status" value="1"/>
</dbReference>
<evidence type="ECO:0000256" key="2">
    <source>
        <dbReference type="ARBA" id="ARBA00022603"/>
    </source>
</evidence>
<reference evidence="10" key="1">
    <citation type="submission" date="2021-01" db="EMBL/GenBank/DDBJ databases">
        <title>A chromosome-scale assembly of European eel, Anguilla anguilla.</title>
        <authorList>
            <person name="Henkel C."/>
            <person name="Jong-Raadsen S.A."/>
            <person name="Dufour S."/>
            <person name="Weltzien F.-A."/>
            <person name="Palstra A.P."/>
            <person name="Pelster B."/>
            <person name="Spaink H.P."/>
            <person name="Van Den Thillart G.E."/>
            <person name="Jansen H."/>
            <person name="Zahm M."/>
            <person name="Klopp C."/>
            <person name="Cedric C."/>
            <person name="Louis A."/>
            <person name="Berthelot C."/>
            <person name="Parey E."/>
            <person name="Roest Crollius H."/>
            <person name="Montfort J."/>
            <person name="Robinson-Rechavi M."/>
            <person name="Bucao C."/>
            <person name="Bouchez O."/>
            <person name="Gislard M."/>
            <person name="Lluch J."/>
            <person name="Milhes M."/>
            <person name="Lampietro C."/>
            <person name="Lopez Roques C."/>
            <person name="Donnadieu C."/>
            <person name="Braasch I."/>
            <person name="Desvignes T."/>
            <person name="Postlethwait J."/>
            <person name="Bobe J."/>
            <person name="Guiguen Y."/>
            <person name="Dirks R."/>
        </authorList>
    </citation>
    <scope>NUCLEOTIDE SEQUENCE</scope>
    <source>
        <strain evidence="10">Tag_6206</strain>
        <tissue evidence="10">Liver</tissue>
    </source>
</reference>
<feature type="compositionally biased region" description="Basic residues" evidence="9">
    <location>
        <begin position="96"/>
        <end position="105"/>
    </location>
</feature>
<proteinExistence type="inferred from homology"/>
<feature type="compositionally biased region" description="Basic and acidic residues" evidence="9">
    <location>
        <begin position="142"/>
        <end position="161"/>
    </location>
</feature>
<keyword evidence="2" id="KW-0489">Methyltransferase</keyword>
<keyword evidence="3" id="KW-0808">Transferase</keyword>
<dbReference type="FunFam" id="3.40.50.150:FF:000054">
    <property type="entry name" value="Catechol O-methyltransferase"/>
    <property type="match status" value="1"/>
</dbReference>
<dbReference type="GO" id="GO:0042424">
    <property type="term" value="P:catecholamine catabolic process"/>
    <property type="evidence" value="ECO:0007669"/>
    <property type="project" value="TreeGrafter"/>
</dbReference>
<evidence type="ECO:0000256" key="8">
    <source>
        <dbReference type="ARBA" id="ARBA00051279"/>
    </source>
</evidence>
<comment type="similarity">
    <text evidence="7">Belongs to the class I-like SAM-binding methyltransferase superfamily. Cation-dependent O-methyltransferase family.</text>
</comment>
<dbReference type="Pfam" id="PF01596">
    <property type="entry name" value="Methyltransf_3"/>
    <property type="match status" value="1"/>
</dbReference>
<evidence type="ECO:0000256" key="6">
    <source>
        <dbReference type="ARBA" id="ARBA00022939"/>
    </source>
</evidence>
<dbReference type="GO" id="GO:0042417">
    <property type="term" value="P:dopamine metabolic process"/>
    <property type="evidence" value="ECO:0007669"/>
    <property type="project" value="TreeGrafter"/>
</dbReference>
<protein>
    <recommendedName>
        <fullName evidence="1">catechol O-methyltransferase</fullName>
        <ecNumber evidence="1">2.1.1.6</ecNumber>
    </recommendedName>
</protein>
<keyword evidence="6" id="KW-0128">Catecholamine metabolism</keyword>
<feature type="compositionally biased region" description="Basic and acidic residues" evidence="9">
    <location>
        <begin position="117"/>
        <end position="132"/>
    </location>
</feature>
<feature type="region of interest" description="Disordered" evidence="9">
    <location>
        <begin position="96"/>
        <end position="164"/>
    </location>
</feature>
<dbReference type="EC" id="2.1.1.6" evidence="1"/>
<gene>
    <name evidence="10" type="ORF">ANANG_G00228360</name>
</gene>
<accession>A0A9D3LYW0</accession>
<dbReference type="Gene3D" id="3.40.50.150">
    <property type="entry name" value="Vaccinia Virus protein VP39"/>
    <property type="match status" value="1"/>
</dbReference>
<dbReference type="InterPro" id="IPR002935">
    <property type="entry name" value="SAM_O-MeTrfase"/>
</dbReference>
<keyword evidence="11" id="KW-1185">Reference proteome</keyword>
<keyword evidence="4" id="KW-0949">S-adenosyl-L-methionine</keyword>
<keyword evidence="5" id="KW-0531">Neurotransmitter degradation</keyword>
<evidence type="ECO:0000313" key="11">
    <source>
        <dbReference type="Proteomes" id="UP001044222"/>
    </source>
</evidence>
<evidence type="ECO:0000256" key="1">
    <source>
        <dbReference type="ARBA" id="ARBA00012880"/>
    </source>
</evidence>
<dbReference type="PANTHER" id="PTHR43836:SF10">
    <property type="entry name" value="CATECHOL O-METHYLTRANSFERASE B"/>
    <property type="match status" value="1"/>
</dbReference>
<sequence length="317" mass="35860">MGGREREGERQRERERASERERERVCAFSCKGSKEKKNFTAELDYSRNQKVRRNVAVLPVGVRRGRGRPVRAVLLADPGRRAVQRVVGAPVARRCRGAHARRPHGLHATPAPPECGAEERHPGRRPERDLRHRPLLPAQGVGHERGRRERPHPGRRGERGEPGSALELGTYCGYSTVRIARLLPPGALLITLEFNPAYAAVARQVIAWAGLQDKVRLVEGPSGDLIPQMKELFGVQTFDFVFLDHWKDRYLPDAKLLEECGLLRKGSVLLADNVICPGTPEYLEYVRNSPRYESRYFRSHLEYTRAEDGLEKSVFLG</sequence>
<dbReference type="SUPFAM" id="SSF53335">
    <property type="entry name" value="S-adenosyl-L-methionine-dependent methyltransferases"/>
    <property type="match status" value="1"/>
</dbReference>
<name>A0A9D3LYW0_ANGAN</name>
<dbReference type="GO" id="GO:0032259">
    <property type="term" value="P:methylation"/>
    <property type="evidence" value="ECO:0007669"/>
    <property type="project" value="UniProtKB-KW"/>
</dbReference>
<dbReference type="GO" id="GO:0016206">
    <property type="term" value="F:catechol O-methyltransferase activity"/>
    <property type="evidence" value="ECO:0007669"/>
    <property type="project" value="UniProtKB-EC"/>
</dbReference>
<comment type="caution">
    <text evidence="10">The sequence shown here is derived from an EMBL/GenBank/DDBJ whole genome shotgun (WGS) entry which is preliminary data.</text>
</comment>
<comment type="catalytic activity">
    <reaction evidence="8">
        <text>a catechol + S-adenosyl-L-methionine = a guaiacol + S-adenosyl-L-homocysteine + H(+)</text>
        <dbReference type="Rhea" id="RHEA:17877"/>
        <dbReference type="ChEBI" id="CHEBI:15378"/>
        <dbReference type="ChEBI" id="CHEBI:33566"/>
        <dbReference type="ChEBI" id="CHEBI:57856"/>
        <dbReference type="ChEBI" id="CHEBI:59789"/>
        <dbReference type="ChEBI" id="CHEBI:134251"/>
        <dbReference type="EC" id="2.1.1.6"/>
    </reaction>
</comment>
<dbReference type="CDD" id="cd02440">
    <property type="entry name" value="AdoMet_MTases"/>
    <property type="match status" value="1"/>
</dbReference>
<evidence type="ECO:0000256" key="5">
    <source>
        <dbReference type="ARBA" id="ARBA00022867"/>
    </source>
</evidence>
<dbReference type="Proteomes" id="UP001044222">
    <property type="component" value="Chromosome 12"/>
</dbReference>
<evidence type="ECO:0000256" key="4">
    <source>
        <dbReference type="ARBA" id="ARBA00022691"/>
    </source>
</evidence>
<dbReference type="PANTHER" id="PTHR43836">
    <property type="entry name" value="CATECHOL O-METHYLTRANSFERASE 1-RELATED"/>
    <property type="match status" value="1"/>
</dbReference>
<evidence type="ECO:0000256" key="9">
    <source>
        <dbReference type="SAM" id="MobiDB-lite"/>
    </source>
</evidence>
<dbReference type="GO" id="GO:0032502">
    <property type="term" value="P:developmental process"/>
    <property type="evidence" value="ECO:0007669"/>
    <property type="project" value="TreeGrafter"/>
</dbReference>
<organism evidence="10 11">
    <name type="scientific">Anguilla anguilla</name>
    <name type="common">European freshwater eel</name>
    <name type="synonym">Muraena anguilla</name>
    <dbReference type="NCBI Taxonomy" id="7936"/>
    <lineage>
        <taxon>Eukaryota</taxon>
        <taxon>Metazoa</taxon>
        <taxon>Chordata</taxon>
        <taxon>Craniata</taxon>
        <taxon>Vertebrata</taxon>
        <taxon>Euteleostomi</taxon>
        <taxon>Actinopterygii</taxon>
        <taxon>Neopterygii</taxon>
        <taxon>Teleostei</taxon>
        <taxon>Anguilliformes</taxon>
        <taxon>Anguillidae</taxon>
        <taxon>Anguilla</taxon>
    </lineage>
</organism>
<feature type="region of interest" description="Disordered" evidence="9">
    <location>
        <begin position="1"/>
        <end position="22"/>
    </location>
</feature>
<evidence type="ECO:0000256" key="7">
    <source>
        <dbReference type="ARBA" id="ARBA00023453"/>
    </source>
</evidence>
<dbReference type="InterPro" id="IPR029063">
    <property type="entry name" value="SAM-dependent_MTases_sf"/>
</dbReference>
<evidence type="ECO:0000313" key="10">
    <source>
        <dbReference type="EMBL" id="KAG5838881.1"/>
    </source>
</evidence>